<evidence type="ECO:0000256" key="13">
    <source>
        <dbReference type="SAM" id="Phobius"/>
    </source>
</evidence>
<dbReference type="EMBL" id="UFUW01000001">
    <property type="protein sequence ID" value="SUX23257.1"/>
    <property type="molecule type" value="Genomic_DNA"/>
</dbReference>
<organism evidence="14 15">
    <name type="scientific">Cardiobacterium valvarum</name>
    <dbReference type="NCBI Taxonomy" id="194702"/>
    <lineage>
        <taxon>Bacteria</taxon>
        <taxon>Pseudomonadati</taxon>
        <taxon>Pseudomonadota</taxon>
        <taxon>Gammaproteobacteria</taxon>
        <taxon>Cardiobacteriales</taxon>
        <taxon>Cardiobacteriaceae</taxon>
        <taxon>Cardiobacterium</taxon>
    </lineage>
</organism>
<name>A0A381E8Z1_9GAMM</name>
<gene>
    <name evidence="14" type="primary">exbD</name>
    <name evidence="14" type="ORF">NCTC13294_01462</name>
</gene>
<evidence type="ECO:0000256" key="1">
    <source>
        <dbReference type="ARBA" id="ARBA00003540"/>
    </source>
</evidence>
<dbReference type="Proteomes" id="UP000254572">
    <property type="component" value="Unassembled WGS sequence"/>
</dbReference>
<evidence type="ECO:0000256" key="8">
    <source>
        <dbReference type="ARBA" id="ARBA00022692"/>
    </source>
</evidence>
<comment type="similarity">
    <text evidence="3 12">Belongs to the ExbD/TolR family.</text>
</comment>
<evidence type="ECO:0000256" key="12">
    <source>
        <dbReference type="RuleBase" id="RU003879"/>
    </source>
</evidence>
<evidence type="ECO:0000256" key="6">
    <source>
        <dbReference type="ARBA" id="ARBA00022475"/>
    </source>
</evidence>
<keyword evidence="6" id="KW-1003">Cell membrane</keyword>
<dbReference type="InterPro" id="IPR003400">
    <property type="entry name" value="ExbD"/>
</dbReference>
<keyword evidence="9 12" id="KW-0653">Protein transport</keyword>
<evidence type="ECO:0000256" key="11">
    <source>
        <dbReference type="ARBA" id="ARBA00023136"/>
    </source>
</evidence>
<dbReference type="GO" id="GO:0005886">
    <property type="term" value="C:plasma membrane"/>
    <property type="evidence" value="ECO:0007669"/>
    <property type="project" value="UniProtKB-SubCell"/>
</dbReference>
<reference evidence="14 15" key="1">
    <citation type="submission" date="2018-06" db="EMBL/GenBank/DDBJ databases">
        <authorList>
            <consortium name="Pathogen Informatics"/>
            <person name="Doyle S."/>
        </authorList>
    </citation>
    <scope>NUCLEOTIDE SEQUENCE [LARGE SCALE GENOMIC DNA]</scope>
    <source>
        <strain evidence="14 15">NCTC13294</strain>
    </source>
</reference>
<evidence type="ECO:0000256" key="4">
    <source>
        <dbReference type="ARBA" id="ARBA00011471"/>
    </source>
</evidence>
<evidence type="ECO:0000256" key="2">
    <source>
        <dbReference type="ARBA" id="ARBA00004249"/>
    </source>
</evidence>
<evidence type="ECO:0000256" key="3">
    <source>
        <dbReference type="ARBA" id="ARBA00005811"/>
    </source>
</evidence>
<dbReference type="AlphaFoldDB" id="A0A381E8Z1"/>
<keyword evidence="5 12" id="KW-0813">Transport</keyword>
<comment type="function">
    <text evidence="1">Involved in the TonB-dependent energy-dependent transport of various receptor-bound substrates.</text>
</comment>
<evidence type="ECO:0000313" key="14">
    <source>
        <dbReference type="EMBL" id="SUX23257.1"/>
    </source>
</evidence>
<dbReference type="GO" id="GO:0022857">
    <property type="term" value="F:transmembrane transporter activity"/>
    <property type="evidence" value="ECO:0007669"/>
    <property type="project" value="InterPro"/>
</dbReference>
<dbReference type="Gene3D" id="3.30.420.270">
    <property type="match status" value="1"/>
</dbReference>
<evidence type="ECO:0000256" key="7">
    <source>
        <dbReference type="ARBA" id="ARBA00022519"/>
    </source>
</evidence>
<dbReference type="RefSeq" id="WP_115611730.1">
    <property type="nucleotide sequence ID" value="NZ_JBHLZC010000004.1"/>
</dbReference>
<dbReference type="Pfam" id="PF02472">
    <property type="entry name" value="ExbD"/>
    <property type="match status" value="1"/>
</dbReference>
<keyword evidence="8 12" id="KW-0812">Transmembrane</keyword>
<dbReference type="GO" id="GO:0015031">
    <property type="term" value="P:protein transport"/>
    <property type="evidence" value="ECO:0007669"/>
    <property type="project" value="UniProtKB-KW"/>
</dbReference>
<evidence type="ECO:0000256" key="5">
    <source>
        <dbReference type="ARBA" id="ARBA00022448"/>
    </source>
</evidence>
<evidence type="ECO:0000256" key="9">
    <source>
        <dbReference type="ARBA" id="ARBA00022927"/>
    </source>
</evidence>
<dbReference type="PANTHER" id="PTHR30558">
    <property type="entry name" value="EXBD MEMBRANE COMPONENT OF PMF-DRIVEN MACROMOLECULE IMPORT SYSTEM"/>
    <property type="match status" value="1"/>
</dbReference>
<evidence type="ECO:0000256" key="10">
    <source>
        <dbReference type="ARBA" id="ARBA00022989"/>
    </source>
</evidence>
<keyword evidence="15" id="KW-1185">Reference proteome</keyword>
<feature type="transmembrane region" description="Helical" evidence="13">
    <location>
        <begin position="12"/>
        <end position="31"/>
    </location>
</feature>
<dbReference type="PANTHER" id="PTHR30558:SF12">
    <property type="entry name" value="BIOPOLYMER TRANSPORT PROTEIN EXBD"/>
    <property type="match status" value="1"/>
</dbReference>
<sequence>MKKFDQINVIPFIDIMLVLLAIVLMTASFIAQGKIEVNLPTSKTPAKLEAEDTLKLITIDKDGVYYLKDGGQSEEKIGTDALKTAIDGWQENQRVTLKIDAATPFQHFIAIQDMLKDKKFRVAVLAIPEDH</sequence>
<keyword evidence="11 13" id="KW-0472">Membrane</keyword>
<dbReference type="OrthoDB" id="9798629at2"/>
<protein>
    <submittedName>
        <fullName evidence="14">Biopolymer transport protein exbD</fullName>
    </submittedName>
</protein>
<keyword evidence="10 13" id="KW-1133">Transmembrane helix</keyword>
<comment type="subunit">
    <text evidence="4">The accessory proteins ExbB and ExbD seem to form a complex with TonB.</text>
</comment>
<proteinExistence type="inferred from homology"/>
<accession>A0A381E8Z1</accession>
<comment type="subcellular location">
    <subcellularLocation>
        <location evidence="2">Cell inner membrane</location>
        <topology evidence="2">Single-pass type II membrane protein</topology>
    </subcellularLocation>
    <subcellularLocation>
        <location evidence="12">Cell membrane</location>
        <topology evidence="12">Single-pass type II membrane protein</topology>
    </subcellularLocation>
</comment>
<keyword evidence="7" id="KW-0997">Cell inner membrane</keyword>
<evidence type="ECO:0000313" key="15">
    <source>
        <dbReference type="Proteomes" id="UP000254572"/>
    </source>
</evidence>